<name>A0AAU9IHZ6_9CILI</name>
<keyword evidence="3" id="KW-1185">Reference proteome</keyword>
<evidence type="ECO:0000313" key="3">
    <source>
        <dbReference type="Proteomes" id="UP001162131"/>
    </source>
</evidence>
<reference evidence="2" key="1">
    <citation type="submission" date="2021-09" db="EMBL/GenBank/DDBJ databases">
        <authorList>
            <consortium name="AG Swart"/>
            <person name="Singh M."/>
            <person name="Singh A."/>
            <person name="Seah K."/>
            <person name="Emmerich C."/>
        </authorList>
    </citation>
    <scope>NUCLEOTIDE SEQUENCE</scope>
    <source>
        <strain evidence="2">ATCC30299</strain>
    </source>
</reference>
<protein>
    <submittedName>
        <fullName evidence="2">Uncharacterized protein</fullName>
    </submittedName>
</protein>
<dbReference type="AlphaFoldDB" id="A0AAU9IHZ6"/>
<organism evidence="2 3">
    <name type="scientific">Blepharisma stoltei</name>
    <dbReference type="NCBI Taxonomy" id="1481888"/>
    <lineage>
        <taxon>Eukaryota</taxon>
        <taxon>Sar</taxon>
        <taxon>Alveolata</taxon>
        <taxon>Ciliophora</taxon>
        <taxon>Postciliodesmatophora</taxon>
        <taxon>Heterotrichea</taxon>
        <taxon>Heterotrichida</taxon>
        <taxon>Blepharismidae</taxon>
        <taxon>Blepharisma</taxon>
    </lineage>
</organism>
<dbReference type="EMBL" id="CAJZBQ010000009">
    <property type="protein sequence ID" value="CAG9312831.1"/>
    <property type="molecule type" value="Genomic_DNA"/>
</dbReference>
<accession>A0AAU9IHZ6</accession>
<evidence type="ECO:0000256" key="1">
    <source>
        <dbReference type="SAM" id="Phobius"/>
    </source>
</evidence>
<feature type="transmembrane region" description="Helical" evidence="1">
    <location>
        <begin position="55"/>
        <end position="79"/>
    </location>
</feature>
<evidence type="ECO:0000313" key="2">
    <source>
        <dbReference type="EMBL" id="CAG9312831.1"/>
    </source>
</evidence>
<gene>
    <name evidence="2" type="ORF">BSTOLATCC_MIC7623</name>
</gene>
<dbReference type="Proteomes" id="UP001162131">
    <property type="component" value="Unassembled WGS sequence"/>
</dbReference>
<keyword evidence="1" id="KW-0812">Transmembrane</keyword>
<sequence>MNKIEYYEMISKWGTKNFSITVTAENMNNAVNSSTIYFTREINSETLAQSNLLDFAYWLVRFLVLIAILDIFAASVNFAKRIGSKHKIVQAYFDEKALKT</sequence>
<proteinExistence type="predicted"/>
<keyword evidence="1" id="KW-0472">Membrane</keyword>
<comment type="caution">
    <text evidence="2">The sequence shown here is derived from an EMBL/GenBank/DDBJ whole genome shotgun (WGS) entry which is preliminary data.</text>
</comment>
<keyword evidence="1" id="KW-1133">Transmembrane helix</keyword>